<dbReference type="Gene3D" id="3.30.500.10">
    <property type="entry name" value="MHC class I-like antigen recognition-like"/>
    <property type="match status" value="1"/>
</dbReference>
<evidence type="ECO:0000256" key="4">
    <source>
        <dbReference type="ARBA" id="ARBA00022729"/>
    </source>
</evidence>
<evidence type="ECO:0000256" key="7">
    <source>
        <dbReference type="ARBA" id="ARBA00023136"/>
    </source>
</evidence>
<dbReference type="GO" id="GO:0009897">
    <property type="term" value="C:external side of plasma membrane"/>
    <property type="evidence" value="ECO:0007669"/>
    <property type="project" value="TreeGrafter"/>
</dbReference>
<dbReference type="GO" id="GO:0005615">
    <property type="term" value="C:extracellular space"/>
    <property type="evidence" value="ECO:0007669"/>
    <property type="project" value="TreeGrafter"/>
</dbReference>
<dbReference type="InterPro" id="IPR011162">
    <property type="entry name" value="MHC_I/II-like_Ag-recog"/>
</dbReference>
<dbReference type="SUPFAM" id="SSF54452">
    <property type="entry name" value="MHC antigen-recognition domain"/>
    <property type="match status" value="1"/>
</dbReference>
<accession>A0A8B9NUT2</accession>
<evidence type="ECO:0000256" key="8">
    <source>
        <dbReference type="ARBA" id="ARBA00023157"/>
    </source>
</evidence>
<name>A0A8B9NUT2_9AVES</name>
<evidence type="ECO:0000256" key="1">
    <source>
        <dbReference type="ARBA" id="ARBA00004479"/>
    </source>
</evidence>
<organism evidence="12 13">
    <name type="scientific">Accipiter nisus</name>
    <name type="common">Eurasian sparrowhawk</name>
    <dbReference type="NCBI Taxonomy" id="211598"/>
    <lineage>
        <taxon>Eukaryota</taxon>
        <taxon>Metazoa</taxon>
        <taxon>Chordata</taxon>
        <taxon>Craniata</taxon>
        <taxon>Vertebrata</taxon>
        <taxon>Euteleostomi</taxon>
        <taxon>Archelosauria</taxon>
        <taxon>Archosauria</taxon>
        <taxon>Dinosauria</taxon>
        <taxon>Saurischia</taxon>
        <taxon>Theropoda</taxon>
        <taxon>Coelurosauria</taxon>
        <taxon>Aves</taxon>
        <taxon>Neognathae</taxon>
        <taxon>Neoaves</taxon>
        <taxon>Telluraves</taxon>
        <taxon>Accipitrimorphae</taxon>
        <taxon>Accipitriformes</taxon>
        <taxon>Accipitridae</taxon>
        <taxon>Accipitrinae</taxon>
        <taxon>Accipiter</taxon>
    </lineage>
</organism>
<dbReference type="PANTHER" id="PTHR16675">
    <property type="entry name" value="MHC CLASS I-RELATED"/>
    <property type="match status" value="1"/>
</dbReference>
<dbReference type="GO" id="GO:0006955">
    <property type="term" value="P:immune response"/>
    <property type="evidence" value="ECO:0007669"/>
    <property type="project" value="TreeGrafter"/>
</dbReference>
<feature type="domain" description="MHC class I-like antigen recognition-like" evidence="11">
    <location>
        <begin position="12"/>
        <end position="186"/>
    </location>
</feature>
<comment type="subcellular location">
    <subcellularLocation>
        <location evidence="1">Membrane</location>
        <topology evidence="1">Single-pass type I membrane protein</topology>
    </subcellularLocation>
</comment>
<evidence type="ECO:0000256" key="10">
    <source>
        <dbReference type="RuleBase" id="RU004439"/>
    </source>
</evidence>
<keyword evidence="2" id="KW-0490">MHC I</keyword>
<evidence type="ECO:0000313" key="12">
    <source>
        <dbReference type="Ensembl" id="ENSANIP00000024102.1"/>
    </source>
</evidence>
<keyword evidence="7" id="KW-0472">Membrane</keyword>
<keyword evidence="8" id="KW-1015">Disulfide bond</keyword>
<proteinExistence type="inferred from homology"/>
<protein>
    <recommendedName>
        <fullName evidence="11">MHC class I-like antigen recognition-like domain-containing protein</fullName>
    </recommendedName>
</protein>
<evidence type="ECO:0000256" key="6">
    <source>
        <dbReference type="ARBA" id="ARBA00022989"/>
    </source>
</evidence>
<dbReference type="GO" id="GO:0042612">
    <property type="term" value="C:MHC class I protein complex"/>
    <property type="evidence" value="ECO:0007669"/>
    <property type="project" value="UniProtKB-KW"/>
</dbReference>
<keyword evidence="9" id="KW-0325">Glycoprotein</keyword>
<dbReference type="Pfam" id="PF00129">
    <property type="entry name" value="MHC_I"/>
    <property type="match status" value="1"/>
</dbReference>
<keyword evidence="6" id="KW-1133">Transmembrane helix</keyword>
<evidence type="ECO:0000256" key="9">
    <source>
        <dbReference type="ARBA" id="ARBA00023180"/>
    </source>
</evidence>
<comment type="similarity">
    <text evidence="10">Belongs to the MHC class I family.</text>
</comment>
<dbReference type="InterPro" id="IPR001039">
    <property type="entry name" value="MHC_I_a_a1/a2"/>
</dbReference>
<dbReference type="FunFam" id="3.30.500.10:FF:000001">
    <property type="entry name" value="H-2 class I histocompatibility antigen, alpha chain"/>
    <property type="match status" value="1"/>
</dbReference>
<evidence type="ECO:0000313" key="13">
    <source>
        <dbReference type="Proteomes" id="UP000694541"/>
    </source>
</evidence>
<dbReference type="GO" id="GO:0002474">
    <property type="term" value="P:antigen processing and presentation of peptide antigen via MHC class I"/>
    <property type="evidence" value="ECO:0007669"/>
    <property type="project" value="UniProtKB-KW"/>
</dbReference>
<dbReference type="AlphaFoldDB" id="A0A8B9NUT2"/>
<evidence type="ECO:0000259" key="11">
    <source>
        <dbReference type="Pfam" id="PF00129"/>
    </source>
</evidence>
<reference evidence="12" key="2">
    <citation type="submission" date="2025-09" db="UniProtKB">
        <authorList>
            <consortium name="Ensembl"/>
        </authorList>
    </citation>
    <scope>IDENTIFICATION</scope>
</reference>
<evidence type="ECO:0000256" key="3">
    <source>
        <dbReference type="ARBA" id="ARBA00022692"/>
    </source>
</evidence>
<sequence>PPLTTPCVPTGFHSLRYFHMAVSEPSPGVPQFMDAGYVDGNLISRYDSETGRTVPRADWMADNLDQQHWDGETQIGQRNQQVYRINLDTLRDRYNQSGSDHVLGRMYGCDILEDGSTRGYYQNAYDGRDFIAFDLDTMTFIAADAAAEITKRKWEEDGSEAEQWKHYLKNTCVEWLRKYVSYGQAVLERKGEGETGTLGTGCCACVCRLSPPPPPQSPPWSESAVLWGPPKLGGRKKKGYNPPSGEYRRQVRLQLLPSAGVFLRFGFLAAAGISRSPVLPMLPLFKSLGTYGRDRVSSLVLTAPSCSISGCSVAVAPGPAPGTCTVPVASTGLAAHGCFSLTGMDSGVGSSATGMVWDQGGWTGLPHLFVLHCGTRSQSKSGCWRGTPRPPEQQAGDRQVALGDAVSSSHPCRAQRLTAPRGASTRYDVAPCSLTGWTQRGAGGG</sequence>
<keyword evidence="5" id="KW-0391">Immunity</keyword>
<reference evidence="12" key="1">
    <citation type="submission" date="2025-08" db="UniProtKB">
        <authorList>
            <consortium name="Ensembl"/>
        </authorList>
    </citation>
    <scope>IDENTIFICATION</scope>
</reference>
<keyword evidence="4" id="KW-0732">Signal</keyword>
<dbReference type="Proteomes" id="UP000694541">
    <property type="component" value="Unplaced"/>
</dbReference>
<dbReference type="PRINTS" id="PR01638">
    <property type="entry name" value="MHCCLASSI"/>
</dbReference>
<dbReference type="PANTHER" id="PTHR16675:SF242">
    <property type="entry name" value="MAJOR HISTOCOMPATIBILITY COMPLEX CLASS I-RELATED GENE PROTEIN"/>
    <property type="match status" value="1"/>
</dbReference>
<keyword evidence="3" id="KW-0812">Transmembrane</keyword>
<dbReference type="Ensembl" id="ENSANIT00000024908.1">
    <property type="protein sequence ID" value="ENSANIP00000024102.1"/>
    <property type="gene ID" value="ENSANIG00000016311.1"/>
</dbReference>
<dbReference type="InterPro" id="IPR050208">
    <property type="entry name" value="MHC_class-I_related"/>
</dbReference>
<dbReference type="InterPro" id="IPR037055">
    <property type="entry name" value="MHC_I-like_Ag-recog_sf"/>
</dbReference>
<dbReference type="InterPro" id="IPR011161">
    <property type="entry name" value="MHC_I-like_Ag-recog"/>
</dbReference>
<evidence type="ECO:0000256" key="2">
    <source>
        <dbReference type="ARBA" id="ARBA00022451"/>
    </source>
</evidence>
<evidence type="ECO:0000256" key="5">
    <source>
        <dbReference type="ARBA" id="ARBA00022859"/>
    </source>
</evidence>
<keyword evidence="13" id="KW-1185">Reference proteome</keyword>